<protein>
    <submittedName>
        <fullName evidence="1">Uncharacterized protein</fullName>
    </submittedName>
</protein>
<dbReference type="Proteomes" id="UP000077755">
    <property type="component" value="Chromosome 2"/>
</dbReference>
<reference evidence="1" key="2">
    <citation type="submission" date="2022-03" db="EMBL/GenBank/DDBJ databases">
        <title>Draft title - Genomic analysis of global carrot germplasm unveils the trajectory of domestication and the origin of high carotenoid orange carrot.</title>
        <authorList>
            <person name="Iorizzo M."/>
            <person name="Ellison S."/>
            <person name="Senalik D."/>
            <person name="Macko-Podgorni A."/>
            <person name="Grzebelus D."/>
            <person name="Bostan H."/>
            <person name="Rolling W."/>
            <person name="Curaba J."/>
            <person name="Simon P."/>
        </authorList>
    </citation>
    <scope>NUCLEOTIDE SEQUENCE</scope>
    <source>
        <tissue evidence="1">Leaf</tissue>
    </source>
</reference>
<dbReference type="AlphaFoldDB" id="A0A166D0Z1"/>
<dbReference type="Gramene" id="KZN04591">
    <property type="protein sequence ID" value="KZN04591"/>
    <property type="gene ID" value="DCAR_005428"/>
</dbReference>
<evidence type="ECO:0000313" key="2">
    <source>
        <dbReference type="Proteomes" id="UP000077755"/>
    </source>
</evidence>
<name>A0A166D0Z1_DAUCS</name>
<gene>
    <name evidence="1" type="ORF">DCAR_0206083</name>
</gene>
<proteinExistence type="predicted"/>
<reference evidence="1" key="1">
    <citation type="journal article" date="2016" name="Nat. Genet.">
        <title>A high-quality carrot genome assembly provides new insights into carotenoid accumulation and asterid genome evolution.</title>
        <authorList>
            <person name="Iorizzo M."/>
            <person name="Ellison S."/>
            <person name="Senalik D."/>
            <person name="Zeng P."/>
            <person name="Satapoomin P."/>
            <person name="Huang J."/>
            <person name="Bowman M."/>
            <person name="Iovene M."/>
            <person name="Sanseverino W."/>
            <person name="Cavagnaro P."/>
            <person name="Yildiz M."/>
            <person name="Macko-Podgorni A."/>
            <person name="Moranska E."/>
            <person name="Grzebelus E."/>
            <person name="Grzebelus D."/>
            <person name="Ashrafi H."/>
            <person name="Zheng Z."/>
            <person name="Cheng S."/>
            <person name="Spooner D."/>
            <person name="Van Deynze A."/>
            <person name="Simon P."/>
        </authorList>
    </citation>
    <scope>NUCLEOTIDE SEQUENCE</scope>
    <source>
        <tissue evidence="1">Leaf</tissue>
    </source>
</reference>
<evidence type="ECO:0000313" key="1">
    <source>
        <dbReference type="EMBL" id="WOG86864.1"/>
    </source>
</evidence>
<sequence>MVFRHCHGMSVELERGRRGKIVGVVTSVVEVEVDITSPNDIDGSSTDADTSQDSQKLIQVYECRRSKRVCKTAKCGTDGEDNAKK</sequence>
<organism evidence="1 2">
    <name type="scientific">Daucus carota subsp. sativus</name>
    <name type="common">Carrot</name>
    <dbReference type="NCBI Taxonomy" id="79200"/>
    <lineage>
        <taxon>Eukaryota</taxon>
        <taxon>Viridiplantae</taxon>
        <taxon>Streptophyta</taxon>
        <taxon>Embryophyta</taxon>
        <taxon>Tracheophyta</taxon>
        <taxon>Spermatophyta</taxon>
        <taxon>Magnoliopsida</taxon>
        <taxon>eudicotyledons</taxon>
        <taxon>Gunneridae</taxon>
        <taxon>Pentapetalae</taxon>
        <taxon>asterids</taxon>
        <taxon>campanulids</taxon>
        <taxon>Apiales</taxon>
        <taxon>Apiaceae</taxon>
        <taxon>Apioideae</taxon>
        <taxon>Scandiceae</taxon>
        <taxon>Daucinae</taxon>
        <taxon>Daucus</taxon>
        <taxon>Daucus sect. Daucus</taxon>
    </lineage>
</organism>
<accession>A0A166D0Z1</accession>
<keyword evidence="2" id="KW-1185">Reference proteome</keyword>
<dbReference type="EMBL" id="CP093344">
    <property type="protein sequence ID" value="WOG86864.1"/>
    <property type="molecule type" value="Genomic_DNA"/>
</dbReference>